<keyword evidence="3" id="KW-0479">Metal-binding</keyword>
<dbReference type="InterPro" id="IPR008278">
    <property type="entry name" value="4-PPantetheinyl_Trfase_dom"/>
</dbReference>
<feature type="domain" description="4'-phosphopantetheinyl transferase" evidence="10">
    <location>
        <begin position="1"/>
        <end position="115"/>
    </location>
</feature>
<comment type="function">
    <text evidence="9">Transfers the 4'-phosphopantetheine moiety from coenzyme A to the 'Ser-36' of acyl-carrier-protein.</text>
</comment>
<dbReference type="NCBIfam" id="TIGR00556">
    <property type="entry name" value="pantethn_trn"/>
    <property type="match status" value="1"/>
</dbReference>
<evidence type="ECO:0000313" key="11">
    <source>
        <dbReference type="EMBL" id="HFC92632.1"/>
    </source>
</evidence>
<keyword evidence="1" id="KW-0444">Lipid biosynthesis</keyword>
<comment type="caution">
    <text evidence="11">The sequence shown here is derived from an EMBL/GenBank/DDBJ whole genome shotgun (WGS) entry which is preliminary data.</text>
</comment>
<dbReference type="NCBIfam" id="TIGR00516">
    <property type="entry name" value="acpS"/>
    <property type="match status" value="1"/>
</dbReference>
<dbReference type="Proteomes" id="UP000885750">
    <property type="component" value="Unassembled WGS sequence"/>
</dbReference>
<dbReference type="AlphaFoldDB" id="A0A7V2WVE6"/>
<evidence type="ECO:0000256" key="2">
    <source>
        <dbReference type="ARBA" id="ARBA00022679"/>
    </source>
</evidence>
<evidence type="ECO:0000256" key="3">
    <source>
        <dbReference type="ARBA" id="ARBA00022723"/>
    </source>
</evidence>
<comment type="catalytic activity">
    <reaction evidence="8">
        <text>apo-[ACP] + CoA = holo-[ACP] + adenosine 3',5'-bisphosphate + H(+)</text>
        <dbReference type="Rhea" id="RHEA:12068"/>
        <dbReference type="Rhea" id="RHEA-COMP:9685"/>
        <dbReference type="Rhea" id="RHEA-COMP:9690"/>
        <dbReference type="ChEBI" id="CHEBI:15378"/>
        <dbReference type="ChEBI" id="CHEBI:29999"/>
        <dbReference type="ChEBI" id="CHEBI:57287"/>
        <dbReference type="ChEBI" id="CHEBI:58343"/>
        <dbReference type="ChEBI" id="CHEBI:64479"/>
        <dbReference type="EC" id="2.7.8.7"/>
    </reaction>
</comment>
<dbReference type="Pfam" id="PF01648">
    <property type="entry name" value="ACPS"/>
    <property type="match status" value="1"/>
</dbReference>
<reference evidence="11" key="1">
    <citation type="journal article" date="2020" name="mSystems">
        <title>Genome- and Community-Level Interaction Insights into Carbon Utilization and Element Cycling Functions of Hydrothermarchaeota in Hydrothermal Sediment.</title>
        <authorList>
            <person name="Zhou Z."/>
            <person name="Liu Y."/>
            <person name="Xu W."/>
            <person name="Pan J."/>
            <person name="Luo Z.H."/>
            <person name="Li M."/>
        </authorList>
    </citation>
    <scope>NUCLEOTIDE SEQUENCE [LARGE SCALE GENOMIC DNA]</scope>
    <source>
        <strain evidence="11">HyVt-493</strain>
    </source>
</reference>
<keyword evidence="6" id="KW-0443">Lipid metabolism</keyword>
<keyword evidence="4" id="KW-0276">Fatty acid metabolism</keyword>
<dbReference type="InterPro" id="IPR004568">
    <property type="entry name" value="Ppantetheine-prot_Trfase_dom"/>
</dbReference>
<keyword evidence="2 11" id="KW-0808">Transferase</keyword>
<dbReference type="EMBL" id="DRMS01000277">
    <property type="protein sequence ID" value="HFC92632.1"/>
    <property type="molecule type" value="Genomic_DNA"/>
</dbReference>
<dbReference type="InterPro" id="IPR002582">
    <property type="entry name" value="ACPS"/>
</dbReference>
<evidence type="ECO:0000256" key="1">
    <source>
        <dbReference type="ARBA" id="ARBA00022516"/>
    </source>
</evidence>
<dbReference type="Gene3D" id="3.90.470.20">
    <property type="entry name" value="4'-phosphopantetheinyl transferase domain"/>
    <property type="match status" value="1"/>
</dbReference>
<feature type="non-terminal residue" evidence="11">
    <location>
        <position position="1"/>
    </location>
</feature>
<dbReference type="GO" id="GO:0006633">
    <property type="term" value="P:fatty acid biosynthetic process"/>
    <property type="evidence" value="ECO:0007669"/>
    <property type="project" value="UniProtKB-KW"/>
</dbReference>
<protein>
    <submittedName>
        <fullName evidence="11">Holo-ACP synthase</fullName>
        <ecNumber evidence="11">2.7.8.7</ecNumber>
    </submittedName>
</protein>
<dbReference type="InterPro" id="IPR037143">
    <property type="entry name" value="4-PPantetheinyl_Trfase_dom_sf"/>
</dbReference>
<evidence type="ECO:0000256" key="6">
    <source>
        <dbReference type="ARBA" id="ARBA00023098"/>
    </source>
</evidence>
<dbReference type="HAMAP" id="MF_00101">
    <property type="entry name" value="AcpS"/>
    <property type="match status" value="1"/>
</dbReference>
<proteinExistence type="inferred from homology"/>
<evidence type="ECO:0000256" key="9">
    <source>
        <dbReference type="ARBA" id="ARBA00054726"/>
    </source>
</evidence>
<accession>A0A7V2WVE6</accession>
<dbReference type="SUPFAM" id="SSF56214">
    <property type="entry name" value="4'-phosphopantetheinyl transferase"/>
    <property type="match status" value="1"/>
</dbReference>
<dbReference type="EC" id="2.7.8.7" evidence="11"/>
<sequence length="122" mass="13576">GTDIVRVERIERALARNPEAFSRRVLHPNELEIFIHHQQPCAYLAKRFAAKEALSKALGTGIAKGVSFQEIEVKNDALGRPLLELHKHTKAIADSMGVVTSFLTLADEKHYAIAYVVLEGEE</sequence>
<organism evidence="11">
    <name type="scientific">Leucothrix mucor</name>
    <dbReference type="NCBI Taxonomy" id="45248"/>
    <lineage>
        <taxon>Bacteria</taxon>
        <taxon>Pseudomonadati</taxon>
        <taxon>Pseudomonadota</taxon>
        <taxon>Gammaproteobacteria</taxon>
        <taxon>Thiotrichales</taxon>
        <taxon>Thiotrichaceae</taxon>
        <taxon>Leucothrix</taxon>
    </lineage>
</organism>
<evidence type="ECO:0000256" key="5">
    <source>
        <dbReference type="ARBA" id="ARBA00022842"/>
    </source>
</evidence>
<evidence type="ECO:0000256" key="8">
    <source>
        <dbReference type="ARBA" id="ARBA00050875"/>
    </source>
</evidence>
<evidence type="ECO:0000259" key="10">
    <source>
        <dbReference type="Pfam" id="PF01648"/>
    </source>
</evidence>
<evidence type="ECO:0000256" key="7">
    <source>
        <dbReference type="ARBA" id="ARBA00023160"/>
    </source>
</evidence>
<keyword evidence="7" id="KW-0275">Fatty acid biosynthesis</keyword>
<dbReference type="FunFam" id="3.90.470.20:FF:000001">
    <property type="entry name" value="Holo-[acyl-carrier-protein] synthase"/>
    <property type="match status" value="1"/>
</dbReference>
<dbReference type="GO" id="GO:0008897">
    <property type="term" value="F:holo-[acyl-carrier-protein] synthase activity"/>
    <property type="evidence" value="ECO:0007669"/>
    <property type="project" value="UniProtKB-EC"/>
</dbReference>
<dbReference type="GO" id="GO:0000287">
    <property type="term" value="F:magnesium ion binding"/>
    <property type="evidence" value="ECO:0007669"/>
    <property type="project" value="InterPro"/>
</dbReference>
<name>A0A7V2WVE6_LEUMU</name>
<gene>
    <name evidence="11" type="ORF">ENJ51_07450</name>
</gene>
<keyword evidence="5" id="KW-0460">Magnesium</keyword>
<evidence type="ECO:0000256" key="4">
    <source>
        <dbReference type="ARBA" id="ARBA00022832"/>
    </source>
</evidence>